<evidence type="ECO:0000256" key="1">
    <source>
        <dbReference type="ARBA" id="ARBA00007583"/>
    </source>
</evidence>
<reference evidence="9 10" key="1">
    <citation type="submission" date="2020-03" db="EMBL/GenBank/DDBJ databases">
        <title>Complete genome sequence of sixteen Streptomyces strains facilitates identification of candidate genes involved in plant growth-promotion in grain legumes and cereals.</title>
        <authorList>
            <person name="Gopalakrishnan S."/>
            <person name="Thakur V."/>
            <person name="Saxena R."/>
            <person name="Vadlamudi S."/>
            <person name="Purohit S."/>
            <person name="Kumar V."/>
            <person name="Rathore A."/>
            <person name="Chitikineni A."/>
            <person name="Varshney R.K."/>
        </authorList>
    </citation>
    <scope>NUCLEOTIDE SEQUENCE [LARGE SCALE GENOMIC DNA]</scope>
    <source>
        <strain evidence="9 10">KAI-180</strain>
    </source>
</reference>
<evidence type="ECO:0000259" key="6">
    <source>
        <dbReference type="Pfam" id="PF17101"/>
    </source>
</evidence>
<comment type="similarity">
    <text evidence="1">Belongs to the stealth family.</text>
</comment>
<dbReference type="Pfam" id="PF17103">
    <property type="entry name" value="Stealth_CR4"/>
    <property type="match status" value="1"/>
</dbReference>
<dbReference type="Proteomes" id="UP000540128">
    <property type="component" value="Unassembled WGS sequence"/>
</dbReference>
<dbReference type="InterPro" id="IPR047141">
    <property type="entry name" value="Stealth"/>
</dbReference>
<keyword evidence="10" id="KW-1185">Reference proteome</keyword>
<name>A0A7Y6C805_9ACTN</name>
<dbReference type="PANTHER" id="PTHR24045">
    <property type="match status" value="1"/>
</dbReference>
<feature type="domain" description="Stealth protein CR1 conserved region 1" evidence="6">
    <location>
        <begin position="264"/>
        <end position="286"/>
    </location>
</feature>
<dbReference type="Pfam" id="PF11380">
    <property type="entry name" value="Stealth_CR2"/>
    <property type="match status" value="1"/>
</dbReference>
<feature type="domain" description="Stealth protein CR2 conserved region 2" evidence="5">
    <location>
        <begin position="304"/>
        <end position="409"/>
    </location>
</feature>
<dbReference type="AlphaFoldDB" id="A0A7Y6C805"/>
<organism evidence="9 10">
    <name type="scientific">Streptomyces odorifer</name>
    <dbReference type="NCBI Taxonomy" id="53450"/>
    <lineage>
        <taxon>Bacteria</taxon>
        <taxon>Bacillati</taxon>
        <taxon>Actinomycetota</taxon>
        <taxon>Actinomycetes</taxon>
        <taxon>Kitasatosporales</taxon>
        <taxon>Streptomycetaceae</taxon>
        <taxon>Streptomyces</taxon>
        <taxon>Streptomyces albidoflavus group</taxon>
    </lineage>
</organism>
<sequence length="579" mass="64328">MSTPKPLLSRLRRDTRRGAPVADEAEQAARKAAKRREALLAGDPDLAEVEAGERTWIGRRVHSLEEAEAAERNLGLVTQALRHAGVDYFMVPGRSVQRYVVGIRLSDRKALLSALRELYTTTALYAAEPGQNAWPEQAALYAEGALPVELKRRNVIRFGEILLGPSGQLLAGLVRGCDVEFWREGEQLLSEAAEGGERATELLRGLRYQAPPALLAGALVGPRQNAISDVVPAQAQTPAVRTIGGHPHPTFENFVEPVIDTVDFPLDVVYTWVDGDDPALAAKREAHRTGGAPGATSREAGASRYASHDELKYSLRSLEMYAPFLRNIYVVTDSQTPSWLDTSAPGIQVVDHQDIFRSPEALPVFNSHAIGTQLHHIPGLSEHYLYFNDDIFLGRPVTPNHFFHGNGIAKLPFSPSQLGLGAPHPEEPAPNSAGKNVRRLLREEHGRMTVNKFAHTPHPQIRSVMREIEERFAEEVDRTARSRFRAPTDIAMGASFHHHQAFLTGRAVPGTYKTRYIDVARPDAEERLEELVANRRFDFFCLNDVNSPAEEQDAINRRIHTFLETYFPFPSRYERGGPA</sequence>
<evidence type="ECO:0000259" key="5">
    <source>
        <dbReference type="Pfam" id="PF11380"/>
    </source>
</evidence>
<dbReference type="EMBL" id="JAANNT010000006">
    <property type="protein sequence ID" value="NUV28744.1"/>
    <property type="molecule type" value="Genomic_DNA"/>
</dbReference>
<evidence type="ECO:0000313" key="10">
    <source>
        <dbReference type="Proteomes" id="UP000540128"/>
    </source>
</evidence>
<evidence type="ECO:0000256" key="2">
    <source>
        <dbReference type="ARBA" id="ARBA00022679"/>
    </source>
</evidence>
<dbReference type="PANTHER" id="PTHR24045:SF0">
    <property type="entry name" value="N-ACETYLGLUCOSAMINE-1-PHOSPHOTRANSFERASE SUBUNITS ALPHA_BETA"/>
    <property type="match status" value="1"/>
</dbReference>
<evidence type="ECO:0000256" key="4">
    <source>
        <dbReference type="SAM" id="MobiDB-lite"/>
    </source>
</evidence>
<evidence type="ECO:0000256" key="3">
    <source>
        <dbReference type="ARBA" id="ARBA00023169"/>
    </source>
</evidence>
<proteinExistence type="inferred from homology"/>
<dbReference type="GO" id="GO:0016772">
    <property type="term" value="F:transferase activity, transferring phosphorus-containing groups"/>
    <property type="evidence" value="ECO:0007669"/>
    <property type="project" value="InterPro"/>
</dbReference>
<dbReference type="InterPro" id="IPR031356">
    <property type="entry name" value="Stealth_CR4"/>
</dbReference>
<gene>
    <name evidence="9" type="ORF">G6W59_10450</name>
</gene>
<protein>
    <submittedName>
        <fullName evidence="9">Sugar phosphotransferase</fullName>
    </submittedName>
</protein>
<evidence type="ECO:0000313" key="9">
    <source>
        <dbReference type="EMBL" id="NUV28744.1"/>
    </source>
</evidence>
<accession>A0A7Y6C805</accession>
<dbReference type="Pfam" id="PF17102">
    <property type="entry name" value="Stealth_CR3"/>
    <property type="match status" value="1"/>
</dbReference>
<keyword evidence="3" id="KW-0270">Exopolysaccharide synthesis</keyword>
<dbReference type="InterPro" id="IPR031357">
    <property type="entry name" value="Stealth_CR3"/>
</dbReference>
<evidence type="ECO:0000259" key="8">
    <source>
        <dbReference type="Pfam" id="PF17103"/>
    </source>
</evidence>
<dbReference type="Pfam" id="PF17101">
    <property type="entry name" value="Stealth_CR1"/>
    <property type="match status" value="1"/>
</dbReference>
<feature type="domain" description="Stealth protein CR4 conserved region 4" evidence="8">
    <location>
        <begin position="533"/>
        <end position="576"/>
    </location>
</feature>
<comment type="caution">
    <text evidence="9">The sequence shown here is derived from an EMBL/GenBank/DDBJ whole genome shotgun (WGS) entry which is preliminary data.</text>
</comment>
<feature type="region of interest" description="Disordered" evidence="4">
    <location>
        <begin position="1"/>
        <end position="28"/>
    </location>
</feature>
<dbReference type="RefSeq" id="WP_175457232.1">
    <property type="nucleotide sequence ID" value="NZ_JAANNT010000006.1"/>
</dbReference>
<feature type="domain" description="Stealth protein CR3 conserved region 3" evidence="7">
    <location>
        <begin position="454"/>
        <end position="500"/>
    </location>
</feature>
<dbReference type="GO" id="GO:0000271">
    <property type="term" value="P:polysaccharide biosynthetic process"/>
    <property type="evidence" value="ECO:0007669"/>
    <property type="project" value="UniProtKB-KW"/>
</dbReference>
<dbReference type="InterPro" id="IPR031358">
    <property type="entry name" value="Stealth_CR1"/>
</dbReference>
<evidence type="ECO:0000259" key="7">
    <source>
        <dbReference type="Pfam" id="PF17102"/>
    </source>
</evidence>
<keyword evidence="2 9" id="KW-0808">Transferase</keyword>
<dbReference type="InterPro" id="IPR021520">
    <property type="entry name" value="Stealth_CR2"/>
</dbReference>